<dbReference type="Pfam" id="PF13560">
    <property type="entry name" value="HTH_31"/>
    <property type="match status" value="1"/>
</dbReference>
<sequence>MSQDALAGLIGMSRSWLSQVERGIRGVDRLSTLNDLATVLRIDVTDLIGRDWVLAPDAPEHVKAVDAVRSQLASYHHLLGEPAAPWPLPQLRNGAVQVHQAYQAAKYHTATAMLPDLIRAADAYDGYQGRDGRETHLARCSVYSAAAKLLTKVGEHQLGWLAADRATHAAMAAESKAAQGLAAYQVVCALLRSERTDDAERIAVRSAEGLMSLTGSDAPDAVSLAGSLWLISSVIAARRSDRATATDRLTTAGQLGDLLAHDGNHWWTAFGPTNVLIHRASVAAEFGEPSNVLRVATEIDLDTMPAGLQGRRSRLHIDLAWAQTQAKNDMEAILHLQAAERVAPESIKYHTIARELVRELLRRSRKPSPSLTAIATRAGVLA</sequence>
<dbReference type="PROSITE" id="PS50943">
    <property type="entry name" value="HTH_CROC1"/>
    <property type="match status" value="1"/>
</dbReference>
<evidence type="ECO:0000259" key="1">
    <source>
        <dbReference type="PROSITE" id="PS50943"/>
    </source>
</evidence>
<dbReference type="InterPro" id="IPR001387">
    <property type="entry name" value="Cro/C1-type_HTH"/>
</dbReference>
<evidence type="ECO:0000313" key="3">
    <source>
        <dbReference type="Proteomes" id="UP000558997"/>
    </source>
</evidence>
<dbReference type="EMBL" id="JACHNF010000001">
    <property type="protein sequence ID" value="MBB5979815.1"/>
    <property type="molecule type" value="Genomic_DNA"/>
</dbReference>
<dbReference type="Gene3D" id="1.10.260.40">
    <property type="entry name" value="lambda repressor-like DNA-binding domains"/>
    <property type="match status" value="1"/>
</dbReference>
<protein>
    <submittedName>
        <fullName evidence="2">Transcriptional regulator with XRE-family HTH domain</fullName>
    </submittedName>
</protein>
<comment type="caution">
    <text evidence="2">The sequence shown here is derived from an EMBL/GenBank/DDBJ whole genome shotgun (WGS) entry which is preliminary data.</text>
</comment>
<name>A0A841DSE2_9ACTN</name>
<proteinExistence type="predicted"/>
<dbReference type="InterPro" id="IPR010982">
    <property type="entry name" value="Lambda_DNA-bd_dom_sf"/>
</dbReference>
<keyword evidence="3" id="KW-1185">Reference proteome</keyword>
<gene>
    <name evidence="2" type="ORF">HDA44_003156</name>
</gene>
<dbReference type="SUPFAM" id="SSF47413">
    <property type="entry name" value="lambda repressor-like DNA-binding domains"/>
    <property type="match status" value="1"/>
</dbReference>
<dbReference type="AlphaFoldDB" id="A0A841DSE2"/>
<dbReference type="CDD" id="cd00093">
    <property type="entry name" value="HTH_XRE"/>
    <property type="match status" value="1"/>
</dbReference>
<evidence type="ECO:0000313" key="2">
    <source>
        <dbReference type="EMBL" id="MBB5979815.1"/>
    </source>
</evidence>
<organism evidence="2 3">
    <name type="scientific">Kribbella solani</name>
    <dbReference type="NCBI Taxonomy" id="236067"/>
    <lineage>
        <taxon>Bacteria</taxon>
        <taxon>Bacillati</taxon>
        <taxon>Actinomycetota</taxon>
        <taxon>Actinomycetes</taxon>
        <taxon>Propionibacteriales</taxon>
        <taxon>Kribbellaceae</taxon>
        <taxon>Kribbella</taxon>
    </lineage>
</organism>
<reference evidence="2 3" key="1">
    <citation type="submission" date="2020-08" db="EMBL/GenBank/DDBJ databases">
        <title>Sequencing the genomes of 1000 actinobacteria strains.</title>
        <authorList>
            <person name="Klenk H.-P."/>
        </authorList>
    </citation>
    <scope>NUCLEOTIDE SEQUENCE [LARGE SCALE GENOMIC DNA]</scope>
    <source>
        <strain evidence="2 3">DSM 17294</strain>
    </source>
</reference>
<dbReference type="GO" id="GO:0003677">
    <property type="term" value="F:DNA binding"/>
    <property type="evidence" value="ECO:0007669"/>
    <property type="project" value="InterPro"/>
</dbReference>
<dbReference type="Proteomes" id="UP000558997">
    <property type="component" value="Unassembled WGS sequence"/>
</dbReference>
<accession>A0A841DSE2</accession>
<feature type="domain" description="HTH cro/C1-type" evidence="1">
    <location>
        <begin position="1"/>
        <end position="47"/>
    </location>
</feature>